<dbReference type="Proteomes" id="UP001596310">
    <property type="component" value="Unassembled WGS sequence"/>
</dbReference>
<protein>
    <recommendedName>
        <fullName evidence="2">UPF0298 protein ACFQHW_12325</fullName>
    </recommendedName>
</protein>
<dbReference type="EMBL" id="JBHSSM010000037">
    <property type="protein sequence ID" value="MFC6316349.1"/>
    <property type="molecule type" value="Genomic_DNA"/>
</dbReference>
<reference evidence="4" key="1">
    <citation type="journal article" date="2019" name="Int. J. Syst. Evol. Microbiol.">
        <title>The Global Catalogue of Microorganisms (GCM) 10K type strain sequencing project: providing services to taxonomists for standard genome sequencing and annotation.</title>
        <authorList>
            <consortium name="The Broad Institute Genomics Platform"/>
            <consortium name="The Broad Institute Genome Sequencing Center for Infectious Disease"/>
            <person name="Wu L."/>
            <person name="Ma J."/>
        </authorList>
    </citation>
    <scope>NUCLEOTIDE SEQUENCE [LARGE SCALE GENOMIC DNA]</scope>
    <source>
        <strain evidence="4">CCM 8897</strain>
    </source>
</reference>
<dbReference type="PIRSF" id="PIRSF031653">
    <property type="entry name" value="UCP031653"/>
    <property type="match status" value="1"/>
</dbReference>
<comment type="caution">
    <text evidence="3">The sequence shown here is derived from an EMBL/GenBank/DDBJ whole genome shotgun (WGS) entry which is preliminary data.</text>
</comment>
<comment type="subcellular location">
    <subcellularLocation>
        <location evidence="2">Cytoplasm</location>
    </subcellularLocation>
</comment>
<dbReference type="RefSeq" id="WP_125601705.1">
    <property type="nucleotide sequence ID" value="NZ_JBHSSM010000037.1"/>
</dbReference>
<dbReference type="InterPro" id="IPR016979">
    <property type="entry name" value="DUF2129"/>
</dbReference>
<evidence type="ECO:0000256" key="2">
    <source>
        <dbReference type="HAMAP-Rule" id="MF_01126"/>
    </source>
</evidence>
<keyword evidence="4" id="KW-1185">Reference proteome</keyword>
<evidence type="ECO:0000313" key="3">
    <source>
        <dbReference type="EMBL" id="MFC6316349.1"/>
    </source>
</evidence>
<comment type="similarity">
    <text evidence="2">Belongs to the UPF0298 family.</text>
</comment>
<evidence type="ECO:0000313" key="4">
    <source>
        <dbReference type="Proteomes" id="UP001596310"/>
    </source>
</evidence>
<dbReference type="HAMAP" id="MF_01126">
    <property type="entry name" value="UPF0298"/>
    <property type="match status" value="1"/>
</dbReference>
<dbReference type="Pfam" id="PF09902">
    <property type="entry name" value="DUF2129"/>
    <property type="match status" value="1"/>
</dbReference>
<proteinExistence type="inferred from homology"/>
<accession>A0ABW1UU49</accession>
<organism evidence="3 4">
    <name type="scientific">Lapidilactobacillus achengensis</name>
    <dbReference type="NCBI Taxonomy" id="2486000"/>
    <lineage>
        <taxon>Bacteria</taxon>
        <taxon>Bacillati</taxon>
        <taxon>Bacillota</taxon>
        <taxon>Bacilli</taxon>
        <taxon>Lactobacillales</taxon>
        <taxon>Lactobacillaceae</taxon>
        <taxon>Lapidilactobacillus</taxon>
    </lineage>
</organism>
<keyword evidence="1 2" id="KW-0963">Cytoplasm</keyword>
<name>A0ABW1UU49_9LACO</name>
<evidence type="ECO:0000256" key="1">
    <source>
        <dbReference type="ARBA" id="ARBA00022490"/>
    </source>
</evidence>
<gene>
    <name evidence="3" type="ORF">ACFQHW_12325</name>
</gene>
<sequence>MFKIKERTALAVWVYSLKQLRQLRHYGLVYYVSKRMKYVVLYVDLDQAERVTKSLSRLRFVRKVEPSYRRSLDLNLGQRLDQAAAAESRGD</sequence>